<dbReference type="InterPro" id="IPR011990">
    <property type="entry name" value="TPR-like_helical_dom_sf"/>
</dbReference>
<dbReference type="GO" id="GO:0030968">
    <property type="term" value="P:endoplasmic reticulum unfolded protein response"/>
    <property type="evidence" value="ECO:0007669"/>
    <property type="project" value="TreeGrafter"/>
</dbReference>
<dbReference type="InterPro" id="IPR045400">
    <property type="entry name" value="Wolframin_Cys-rich"/>
</dbReference>
<dbReference type="GO" id="GO:0005789">
    <property type="term" value="C:endoplasmic reticulum membrane"/>
    <property type="evidence" value="ECO:0007669"/>
    <property type="project" value="TreeGrafter"/>
</dbReference>
<feature type="domain" description="Wolframin cysteine-rich" evidence="5">
    <location>
        <begin position="1165"/>
        <end position="1268"/>
    </location>
</feature>
<sequence>MTQLEAKARRAEIKVAVTMVNHNVPLAVADHFSPLMKECFKDSDVAQRYGAARTKTTCIINRAIAPYLHDELVKKMRNRPYTLSTDGSNDTGREKMNPLTVKLFDVDRVEHMFLDMCITTGTNAATAETIFEKMDSVLKKDNIPWQNCVGLSVDNANVNMGVCNSIKSRILSINPTVYVHGCPCHIVHNNASAAGTHYIELSDFDVEDVVVDIGYWFKASTKRKCRLDEFCVFCDTEYMAVIDHVSTRWLSLETAVVRILQLYRALVSYFKSNIEKQARFKRLRKHFEDPMTEVHLLFYQATLPVFTEFNLLFQRQEPSVYLLHGQMRSYVKKLMSKFVTTTAIKNADVCEVEYKDKQNQVADHKLNVGWTTRTTLNRLHEAGEISQYQVDNFHKAVRAFFVAAVDYAFKKLPFKEPVLEHSQFIDFQQKMDCDVNDALYFVYRFSHLLPYGDPKEQDKLSEEFLDYQLMEEKDIPRSIWEQAVSRVTEMDVNPPSLVPQPLPAPPPPAPPQPQPGRSPPQPSRAQLNVGSAFAAAAAAAMRDEKMKSGTSAAGDFLSRSSEGISSVSGALPGEAEKAEQEISFKEQEEKAKAGDSKAQAAVGKCYLKLAEQQDEELNNCNAVSWLLLAAKQGRREAVKLLKRCFVERKGITTENEEEVKKLCSESEFERTVRKAALVMYWRLNPQRKKKVAVSEMLENVEQVSVDDGVDGASKPGPLPASLQKQRRVLERLVSSEPSKYVAVDDFVEITKKYAKGIIPSNLFTSSDDEDDELAGKNPEDLPLRQKIVKYPLHAIMEAKEHLIDIASKAGMHWLSTIIPTHHINALIFFFIISNLTIDFFAFVIPLVIFYLSFISMLICTLKVFQNSKAWDNFRTLTDLLIRFEPNLDVEQAETNFGWNHLEPYFHFMLSVFFVIFSFPISSKEWIPCSELATIAIFFTLASYMSLSSFVETYTRRALLIEVASSVCAMMSDLPESWAFLRFFGKTFVSVPLGNFIILNLSIPCMLYMYLFYLFFRMAQLRQFKGTYCFLVPYMVCFMWCEFSVVLLQNSTGIGLIRTSVGYFLFLFALPILTLGIATMFVIQFIKWFISLEFIKIVVTLVLCAIPIFLRMWTKTSISVVDMVKSLTRSSIVKLILVWISAIMLFCWIYVYRSEGMKVYNSTLTWQQYGFLCGPRAWKDANMARTQILCSHLEGHRVTWTGRFKYVRVTEIENSAESAINLLPLIIGDWMRCLYGESYPTCDPQNVTLEEDELCRLKFLTKHECHLKRFDRYKFEITVGMPYKNKTIEEDDATKDIVLKASNEFKRVLLTLGQGSLVEFSTILEGWLGSKWPVFELKAIRCLNCMSTLVPVGRQFKIEYNWRSTVKTAFKFAFDFFFDPFLSAKA</sequence>
<keyword evidence="2" id="KW-0812">Transmembrane</keyword>
<dbReference type="InterPro" id="IPR012337">
    <property type="entry name" value="RNaseH-like_sf"/>
</dbReference>
<evidence type="ECO:0000313" key="7">
    <source>
        <dbReference type="Proteomes" id="UP000289886"/>
    </source>
</evidence>
<feature type="transmembrane region" description="Helical" evidence="2">
    <location>
        <begin position="1027"/>
        <end position="1048"/>
    </location>
</feature>
<feature type="domain" description="Wolframin EF-hand" evidence="4">
    <location>
        <begin position="672"/>
        <end position="754"/>
    </location>
</feature>
<dbReference type="Proteomes" id="UP000289886">
    <property type="component" value="Unassembled WGS sequence"/>
</dbReference>
<dbReference type="InterPro" id="IPR026209">
    <property type="entry name" value="Wolframin_fam"/>
</dbReference>
<dbReference type="SUPFAM" id="SSF53098">
    <property type="entry name" value="Ribonuclease H-like"/>
    <property type="match status" value="1"/>
</dbReference>
<evidence type="ECO:0000313" key="6">
    <source>
        <dbReference type="EMBL" id="RXM31897.1"/>
    </source>
</evidence>
<feature type="compositionally biased region" description="Pro residues" evidence="1">
    <location>
        <begin position="496"/>
        <end position="522"/>
    </location>
</feature>
<evidence type="ECO:0000259" key="3">
    <source>
        <dbReference type="Pfam" id="PF19913"/>
    </source>
</evidence>
<keyword evidence="7" id="KW-1185">Reference proteome</keyword>
<feature type="region of interest" description="Disordered" evidence="1">
    <location>
        <begin position="492"/>
        <end position="525"/>
    </location>
</feature>
<dbReference type="InterPro" id="IPR026208">
    <property type="entry name" value="Wolframin"/>
</dbReference>
<reference evidence="6 7" key="1">
    <citation type="submission" date="2019-01" db="EMBL/GenBank/DDBJ databases">
        <title>Draft Genome and Complete Hox-Cluster Characterization of the Sterlet Sturgeon (Acipenser ruthenus).</title>
        <authorList>
            <person name="Wei Q."/>
        </authorList>
    </citation>
    <scope>NUCLEOTIDE SEQUENCE [LARGE SCALE GENOMIC DNA]</scope>
    <source>
        <strain evidence="6">WHYD16114868_AA</strain>
        <tissue evidence="6">Blood</tissue>
    </source>
</reference>
<dbReference type="PANTHER" id="PTHR13098">
    <property type="entry name" value="WOLFRAMIN"/>
    <property type="match status" value="1"/>
</dbReference>
<dbReference type="InterPro" id="IPR045458">
    <property type="entry name" value="Wolframin_Sel1-like_rpt"/>
</dbReference>
<feature type="transmembrane region" description="Helical" evidence="2">
    <location>
        <begin position="995"/>
        <end position="1015"/>
    </location>
</feature>
<dbReference type="Pfam" id="PF20023">
    <property type="entry name" value="WSLR"/>
    <property type="match status" value="2"/>
</dbReference>
<proteinExistence type="predicted"/>
<evidence type="ECO:0000259" key="5">
    <source>
        <dbReference type="Pfam" id="PF20053"/>
    </source>
</evidence>
<dbReference type="Pfam" id="PF19914">
    <property type="entry name" value="WEF-hand"/>
    <property type="match status" value="1"/>
</dbReference>
<dbReference type="Pfam" id="PF19913">
    <property type="entry name" value="WCOB"/>
    <property type="match status" value="1"/>
</dbReference>
<feature type="transmembrane region" description="Helical" evidence="2">
    <location>
        <begin position="1131"/>
        <end position="1151"/>
    </location>
</feature>
<feature type="region of interest" description="Disordered" evidence="1">
    <location>
        <begin position="551"/>
        <end position="595"/>
    </location>
</feature>
<dbReference type="InterPro" id="IPR045460">
    <property type="entry name" value="Wolframin_EF-hand"/>
</dbReference>
<dbReference type="Pfam" id="PF20053">
    <property type="entry name" value="WC-rich"/>
    <property type="match status" value="1"/>
</dbReference>
<name>A0A444U9P8_ACIRT</name>
<dbReference type="GO" id="GO:0055074">
    <property type="term" value="P:calcium ion homeostasis"/>
    <property type="evidence" value="ECO:0007669"/>
    <property type="project" value="InterPro"/>
</dbReference>
<keyword evidence="2" id="KW-0472">Membrane</keyword>
<gene>
    <name evidence="6" type="ORF">EOD39_6561</name>
</gene>
<feature type="transmembrane region" description="Helical" evidence="2">
    <location>
        <begin position="1093"/>
        <end position="1111"/>
    </location>
</feature>
<accession>A0A444U9P8</accession>
<feature type="compositionally biased region" description="Low complexity" evidence="1">
    <location>
        <begin position="558"/>
        <end position="568"/>
    </location>
</feature>
<dbReference type="PANTHER" id="PTHR13098:SF3">
    <property type="entry name" value="WOLFRAMIN"/>
    <property type="match status" value="1"/>
</dbReference>
<dbReference type="Gene3D" id="1.25.40.10">
    <property type="entry name" value="Tetratricopeptide repeat domain"/>
    <property type="match status" value="1"/>
</dbReference>
<evidence type="ECO:0000256" key="1">
    <source>
        <dbReference type="SAM" id="MobiDB-lite"/>
    </source>
</evidence>
<feature type="domain" description="Wolframin OB-fold" evidence="3">
    <location>
        <begin position="1269"/>
        <end position="1384"/>
    </location>
</feature>
<feature type="transmembrane region" description="Helical" evidence="2">
    <location>
        <begin position="1060"/>
        <end position="1081"/>
    </location>
</feature>
<evidence type="ECO:0000259" key="4">
    <source>
        <dbReference type="Pfam" id="PF19914"/>
    </source>
</evidence>
<comment type="caution">
    <text evidence="6">The sequence shown here is derived from an EMBL/GenBank/DDBJ whole genome shotgun (WGS) entry which is preliminary data.</text>
</comment>
<dbReference type="PRINTS" id="PR02061">
    <property type="entry name" value="WOLFRAMIN"/>
</dbReference>
<dbReference type="EMBL" id="SCEB01214989">
    <property type="protein sequence ID" value="RXM31897.1"/>
    <property type="molecule type" value="Genomic_DNA"/>
</dbReference>
<feature type="transmembrane region" description="Helical" evidence="2">
    <location>
        <begin position="932"/>
        <end position="950"/>
    </location>
</feature>
<keyword evidence="2" id="KW-1133">Transmembrane helix</keyword>
<feature type="compositionally biased region" description="Basic and acidic residues" evidence="1">
    <location>
        <begin position="574"/>
        <end position="595"/>
    </location>
</feature>
<dbReference type="PRINTS" id="PR02060">
    <property type="entry name" value="WOLFFAMILY"/>
</dbReference>
<evidence type="ECO:0000256" key="2">
    <source>
        <dbReference type="SAM" id="Phobius"/>
    </source>
</evidence>
<protein>
    <submittedName>
        <fullName evidence="6">Wolframin</fullName>
    </submittedName>
</protein>
<dbReference type="InterPro" id="IPR045461">
    <property type="entry name" value="Wolframin_OB_fold"/>
</dbReference>
<feature type="transmembrane region" description="Helical" evidence="2">
    <location>
        <begin position="904"/>
        <end position="920"/>
    </location>
</feature>
<organism evidence="6 7">
    <name type="scientific">Acipenser ruthenus</name>
    <name type="common">Sterlet sturgeon</name>
    <dbReference type="NCBI Taxonomy" id="7906"/>
    <lineage>
        <taxon>Eukaryota</taxon>
        <taxon>Metazoa</taxon>
        <taxon>Chordata</taxon>
        <taxon>Craniata</taxon>
        <taxon>Vertebrata</taxon>
        <taxon>Euteleostomi</taxon>
        <taxon>Actinopterygii</taxon>
        <taxon>Chondrostei</taxon>
        <taxon>Acipenseriformes</taxon>
        <taxon>Acipenseridae</taxon>
        <taxon>Acipenser</taxon>
    </lineage>
</organism>
<feature type="transmembrane region" description="Helical" evidence="2">
    <location>
        <begin position="839"/>
        <end position="864"/>
    </location>
</feature>